<dbReference type="GO" id="GO:0016740">
    <property type="term" value="F:transferase activity"/>
    <property type="evidence" value="ECO:0007669"/>
    <property type="project" value="UniProtKB-KW"/>
</dbReference>
<keyword evidence="3" id="KW-1185">Reference proteome</keyword>
<protein>
    <submittedName>
        <fullName evidence="2">Putative nucleotidyltransferase with HDIG domain</fullName>
    </submittedName>
</protein>
<dbReference type="PANTHER" id="PTHR43155">
    <property type="entry name" value="CYCLIC DI-GMP PHOSPHODIESTERASE PA4108-RELATED"/>
    <property type="match status" value="1"/>
</dbReference>
<dbReference type="PROSITE" id="PS51832">
    <property type="entry name" value="HD_GYP"/>
    <property type="match status" value="1"/>
</dbReference>
<evidence type="ECO:0000313" key="3">
    <source>
        <dbReference type="Proteomes" id="UP000294547"/>
    </source>
</evidence>
<dbReference type="GO" id="GO:0008081">
    <property type="term" value="F:phosphoric diester hydrolase activity"/>
    <property type="evidence" value="ECO:0007669"/>
    <property type="project" value="UniProtKB-ARBA"/>
</dbReference>
<dbReference type="EMBL" id="SNXY01000006">
    <property type="protein sequence ID" value="TDP86773.1"/>
    <property type="molecule type" value="Genomic_DNA"/>
</dbReference>
<dbReference type="AlphaFoldDB" id="A0A4R6RJQ9"/>
<gene>
    <name evidence="2" type="ORF">EDD54_0656</name>
</gene>
<dbReference type="InterPro" id="IPR037522">
    <property type="entry name" value="HD_GYP_dom"/>
</dbReference>
<dbReference type="SUPFAM" id="SSF109604">
    <property type="entry name" value="HD-domain/PDEase-like"/>
    <property type="match status" value="1"/>
</dbReference>
<dbReference type="InterPro" id="IPR003607">
    <property type="entry name" value="HD/PDEase_dom"/>
</dbReference>
<evidence type="ECO:0000313" key="2">
    <source>
        <dbReference type="EMBL" id="TDP86773.1"/>
    </source>
</evidence>
<accession>A0A4R6RJQ9</accession>
<dbReference type="PANTHER" id="PTHR43155:SF2">
    <property type="entry name" value="CYCLIC DI-GMP PHOSPHODIESTERASE PA4108"/>
    <property type="match status" value="1"/>
</dbReference>
<sequence>MVPVVCRTPEAGRPLAAALQRSGIDAPVSVLKGSTAVPDGDVYILLDGPGVPVARQFRESVGRSPAMRKAIAYAESVPARDIAALEQLGIRYYCNANNGLGHLFKLIGQIKADVLLGARARAAEAEAVAMSVFQATTSALDLFSGQTSFDHKFYTDLTSTYVDKIQGTSLFLLVDTISQNHDTTIQHCSLVTTLATAFASSLGFPHGEMERVFLAAFFHDIGKSAIPKAVIDKPGKLTDDEMRLMRTHVTVGHEMLRRFPETAGEIADVALLHHEYLDGSGYPHGLRGGEIPDLIRIVTIADIYAALIERRAYKPPFSPEKAFSILREMGGKLDQDLVGLFQPVAESIDVKT</sequence>
<dbReference type="SMART" id="SM00471">
    <property type="entry name" value="HDc"/>
    <property type="match status" value="1"/>
</dbReference>
<dbReference type="InterPro" id="IPR006675">
    <property type="entry name" value="HDIG_dom"/>
</dbReference>
<dbReference type="Pfam" id="PF13487">
    <property type="entry name" value="HD_5"/>
    <property type="match status" value="1"/>
</dbReference>
<keyword evidence="2" id="KW-0808">Transferase</keyword>
<feature type="domain" description="HD-GYP" evidence="1">
    <location>
        <begin position="162"/>
        <end position="352"/>
    </location>
</feature>
<evidence type="ECO:0000259" key="1">
    <source>
        <dbReference type="PROSITE" id="PS51832"/>
    </source>
</evidence>
<organism evidence="2 3">
    <name type="scientific">Oharaeibacter diazotrophicus</name>
    <dbReference type="NCBI Taxonomy" id="1920512"/>
    <lineage>
        <taxon>Bacteria</taxon>
        <taxon>Pseudomonadati</taxon>
        <taxon>Pseudomonadota</taxon>
        <taxon>Alphaproteobacteria</taxon>
        <taxon>Hyphomicrobiales</taxon>
        <taxon>Pleomorphomonadaceae</taxon>
        <taxon>Oharaeibacter</taxon>
    </lineage>
</organism>
<reference evidence="2 3" key="1">
    <citation type="submission" date="2019-03" db="EMBL/GenBank/DDBJ databases">
        <title>Genomic Encyclopedia of Type Strains, Phase IV (KMG-IV): sequencing the most valuable type-strain genomes for metagenomic binning, comparative biology and taxonomic classification.</title>
        <authorList>
            <person name="Goeker M."/>
        </authorList>
    </citation>
    <scope>NUCLEOTIDE SEQUENCE [LARGE SCALE GENOMIC DNA]</scope>
    <source>
        <strain evidence="2 3">DSM 102969</strain>
    </source>
</reference>
<dbReference type="CDD" id="cd00077">
    <property type="entry name" value="HDc"/>
    <property type="match status" value="1"/>
</dbReference>
<dbReference type="RefSeq" id="WP_165644309.1">
    <property type="nucleotide sequence ID" value="NZ_BSPM01000008.1"/>
</dbReference>
<proteinExistence type="predicted"/>
<dbReference type="NCBIfam" id="TIGR00277">
    <property type="entry name" value="HDIG"/>
    <property type="match status" value="1"/>
</dbReference>
<comment type="caution">
    <text evidence="2">The sequence shown here is derived from an EMBL/GenBank/DDBJ whole genome shotgun (WGS) entry which is preliminary data.</text>
</comment>
<dbReference type="Proteomes" id="UP000294547">
    <property type="component" value="Unassembled WGS sequence"/>
</dbReference>
<dbReference type="Gene3D" id="1.10.3210.10">
    <property type="entry name" value="Hypothetical protein af1432"/>
    <property type="match status" value="1"/>
</dbReference>
<name>A0A4R6RJQ9_9HYPH</name>